<keyword evidence="1" id="KW-0812">Transmembrane</keyword>
<accession>A0A4P0YAU3</accession>
<dbReference type="EMBL" id="CABDVL010000003">
    <property type="protein sequence ID" value="VTM57465.1"/>
    <property type="molecule type" value="Genomic_DNA"/>
</dbReference>
<evidence type="ECO:0000256" key="1">
    <source>
        <dbReference type="SAM" id="Phobius"/>
    </source>
</evidence>
<sequence length="112" mass="12773">MNSYLVKVRLQGVNVVTTIFIILGVLFSAWLSLVIAGFIHSSICRVRNSRWIINKLMSEYNYEEELARNIIIQVDSITKCKLLGKNKAAFLDATEKFIYKMTGEISTNKDPL</sequence>
<proteinExistence type="predicted"/>
<organism evidence="2">
    <name type="scientific">Klebsiella pneumoniae</name>
    <dbReference type="NCBI Taxonomy" id="573"/>
    <lineage>
        <taxon>Bacteria</taxon>
        <taxon>Pseudomonadati</taxon>
        <taxon>Pseudomonadota</taxon>
        <taxon>Gammaproteobacteria</taxon>
        <taxon>Enterobacterales</taxon>
        <taxon>Enterobacteriaceae</taxon>
        <taxon>Klebsiella/Raoultella group</taxon>
        <taxon>Klebsiella</taxon>
        <taxon>Klebsiella pneumoniae complex</taxon>
    </lineage>
</organism>
<dbReference type="Proteomes" id="UP000507695">
    <property type="component" value="Unassembled WGS sequence"/>
</dbReference>
<gene>
    <name evidence="2" type="ORF">NCTC9183_04944</name>
</gene>
<evidence type="ECO:0000313" key="2">
    <source>
        <dbReference type="EMBL" id="VTM57465.1"/>
    </source>
</evidence>
<keyword evidence="1" id="KW-1133">Transmembrane helix</keyword>
<keyword evidence="1" id="KW-0472">Membrane</keyword>
<dbReference type="AlphaFoldDB" id="A0A4P0YAU3"/>
<name>A0A4P0YAU3_KLEPN</name>
<reference evidence="2" key="1">
    <citation type="submission" date="2019-04" db="EMBL/GenBank/DDBJ databases">
        <authorList>
            <consortium name="Pathogen Informatics"/>
        </authorList>
    </citation>
    <scope>NUCLEOTIDE SEQUENCE</scope>
    <source>
        <strain evidence="2">NCTC9183</strain>
    </source>
</reference>
<feature type="transmembrane region" description="Helical" evidence="1">
    <location>
        <begin position="12"/>
        <end position="39"/>
    </location>
</feature>
<protein>
    <submittedName>
        <fullName evidence="2">Uncharacterized protein</fullName>
    </submittedName>
</protein>